<evidence type="ECO:0000259" key="6">
    <source>
        <dbReference type="PROSITE" id="PS50966"/>
    </source>
</evidence>
<dbReference type="Pfam" id="PF04434">
    <property type="entry name" value="SWIM"/>
    <property type="match status" value="1"/>
</dbReference>
<reference evidence="7" key="1">
    <citation type="submission" date="2023-03" db="EMBL/GenBank/DDBJ databases">
        <title>Chromosome-scale reference genome and RAD-based genetic map of yellow starthistle (Centaurea solstitialis) reveal putative structural variation and QTLs associated with invader traits.</title>
        <authorList>
            <person name="Reatini B."/>
            <person name="Cang F.A."/>
            <person name="Jiang Q."/>
            <person name="Mckibben M.T.W."/>
            <person name="Barker M.S."/>
            <person name="Rieseberg L.H."/>
            <person name="Dlugosch K.M."/>
        </authorList>
    </citation>
    <scope>NUCLEOTIDE SEQUENCE</scope>
    <source>
        <strain evidence="7">CAN-66</strain>
        <tissue evidence="7">Leaf</tissue>
    </source>
</reference>
<keyword evidence="3" id="KW-0862">Zinc</keyword>
<dbReference type="InterPro" id="IPR004330">
    <property type="entry name" value="FAR1_DNA_bnd_dom"/>
</dbReference>
<evidence type="ECO:0000256" key="5">
    <source>
        <dbReference type="SAM" id="MobiDB-lite"/>
    </source>
</evidence>
<dbReference type="PROSITE" id="PS50966">
    <property type="entry name" value="ZF_SWIM"/>
    <property type="match status" value="1"/>
</dbReference>
<dbReference type="EMBL" id="JARYMX010000005">
    <property type="protein sequence ID" value="KAJ9546313.1"/>
    <property type="molecule type" value="Genomic_DNA"/>
</dbReference>
<dbReference type="SMART" id="SM00575">
    <property type="entry name" value="ZnF_PMZ"/>
    <property type="match status" value="1"/>
</dbReference>
<dbReference type="InterPro" id="IPR006564">
    <property type="entry name" value="Znf_PMZ"/>
</dbReference>
<feature type="domain" description="SWIM-type" evidence="6">
    <location>
        <begin position="594"/>
        <end position="630"/>
    </location>
</feature>
<dbReference type="PANTHER" id="PTHR47718">
    <property type="entry name" value="OS01G0519700 PROTEIN"/>
    <property type="match status" value="1"/>
</dbReference>
<protein>
    <recommendedName>
        <fullName evidence="6">SWIM-type domain-containing protein</fullName>
    </recommendedName>
</protein>
<evidence type="ECO:0000256" key="2">
    <source>
        <dbReference type="ARBA" id="ARBA00022771"/>
    </source>
</evidence>
<dbReference type="InterPro" id="IPR018289">
    <property type="entry name" value="MULE_transposase_dom"/>
</dbReference>
<proteinExistence type="predicted"/>
<keyword evidence="8" id="KW-1185">Reference proteome</keyword>
<feature type="compositionally biased region" description="Acidic residues" evidence="5">
    <location>
        <begin position="1"/>
        <end position="10"/>
    </location>
</feature>
<dbReference type="PANTHER" id="PTHR47718:SF12">
    <property type="entry name" value="PROTEIN FAR1-RELATED SEQUENCE"/>
    <property type="match status" value="1"/>
</dbReference>
<feature type="region of interest" description="Disordered" evidence="5">
    <location>
        <begin position="51"/>
        <end position="72"/>
    </location>
</feature>
<dbReference type="InterPro" id="IPR007527">
    <property type="entry name" value="Znf_SWIM"/>
</dbReference>
<feature type="compositionally biased region" description="Acidic residues" evidence="5">
    <location>
        <begin position="55"/>
        <end position="69"/>
    </location>
</feature>
<dbReference type="Pfam" id="PF10551">
    <property type="entry name" value="MULE"/>
    <property type="match status" value="1"/>
</dbReference>
<sequence>MSSSEEEVDSSDSSQVFEYGSASGMPFGNISSVVEDINDGNDVVSGELDGNFNDADSEDNISQTMEEDAEGSKLYTPVVDESLRPKVGDFFETIDAAEKVFRKYVAAAGFDVRLSNKKTNKYGITTARFFVCNKEGNPTPKLYDSLNVKSGKDDAVTQTLKGQDVHYVKLRQRYEIYKFNEKHNHMLFSEQEMSLSRANRELSFGDQCNVFNACVSKVGISKSHRLRNISKGNAGLSGGTVRDYQNFKRDMVTFVGCKDAKMLINTMVSRQKCNPEFFFEFKCNEKELLAIFWADEIARMNYREFGDVVSFDATYRTQKHAMVFVPFIVVDNHKKSVVVGAALSRSESVVNFTWILKAFVKAHGSQPRLVVTDQCPAMKQAIPIALPNSVHRLCMWHIMKKIKSKVSTYLVKETNFVADIKKLVWNVRLEPEEFEVKWKELIDRYNLGGKKWFKKMFQIRRSWIPAYFKDTPMSGLMRTTSRSESINAFFNVFAAFWDDLVSFLRSFDIAIESQRNSHCIEEVKTKSTVPRMCSPSKLEIHASTVYTRKIFFEVQKELIKAVWFCGWDGISKVDGKHIYVVTHKNKSSEVVAKYTVVQDKSEMTVDCSCNLFVRMGILCRHALKVLLNDDLDCIPDKYILRRWRCDLIPPQWLPARVRYGEVDIEKERLMAKAFVIIDRMIGRVRNEKELLQNVVEKLNVMDEELEAVVPLKPRHERRKEVIQELVGVHKSDAFDILPPSGISNKGSGKGKRLKSVREREGEKAKKAKRLCRTCNDKVRHDSRNCPMRGILKTTTYQCFKLTIGKKACNFNFYMAVSKHERRLDSTITCLPFSMLDVDDGWCSFGTSLGGVIFTGDIPKSNVGMSSSNAAAPSVLVMLFDGVTDMIFTKIWISRELIEGFINCLFCFIFSHQDQFDVLFNHCDVYLIIISRITKTLGDAFGQTMSSTRTRKLIHQVFQKVILGLALRKPEY</sequence>
<comment type="caution">
    <text evidence="7">The sequence shown here is derived from an EMBL/GenBank/DDBJ whole genome shotgun (WGS) entry which is preliminary data.</text>
</comment>
<accession>A0AA38SPR7</accession>
<dbReference type="Proteomes" id="UP001172457">
    <property type="component" value="Chromosome 5"/>
</dbReference>
<feature type="region of interest" description="Disordered" evidence="5">
    <location>
        <begin position="1"/>
        <end position="20"/>
    </location>
</feature>
<keyword evidence="2 4" id="KW-0863">Zinc-finger</keyword>
<evidence type="ECO:0000256" key="3">
    <source>
        <dbReference type="ARBA" id="ARBA00022833"/>
    </source>
</evidence>
<keyword evidence="1" id="KW-0479">Metal-binding</keyword>
<name>A0AA38SPR7_9ASTR</name>
<evidence type="ECO:0000313" key="8">
    <source>
        <dbReference type="Proteomes" id="UP001172457"/>
    </source>
</evidence>
<dbReference type="GO" id="GO:0008270">
    <property type="term" value="F:zinc ion binding"/>
    <property type="evidence" value="ECO:0007669"/>
    <property type="project" value="UniProtKB-KW"/>
</dbReference>
<evidence type="ECO:0000313" key="7">
    <source>
        <dbReference type="EMBL" id="KAJ9546313.1"/>
    </source>
</evidence>
<evidence type="ECO:0000256" key="1">
    <source>
        <dbReference type="ARBA" id="ARBA00022723"/>
    </source>
</evidence>
<dbReference type="Pfam" id="PF03101">
    <property type="entry name" value="FAR1"/>
    <property type="match status" value="1"/>
</dbReference>
<dbReference type="AlphaFoldDB" id="A0AA38SPR7"/>
<gene>
    <name evidence="7" type="ORF">OSB04_018856</name>
</gene>
<organism evidence="7 8">
    <name type="scientific">Centaurea solstitialis</name>
    <name type="common">yellow star-thistle</name>
    <dbReference type="NCBI Taxonomy" id="347529"/>
    <lineage>
        <taxon>Eukaryota</taxon>
        <taxon>Viridiplantae</taxon>
        <taxon>Streptophyta</taxon>
        <taxon>Embryophyta</taxon>
        <taxon>Tracheophyta</taxon>
        <taxon>Spermatophyta</taxon>
        <taxon>Magnoliopsida</taxon>
        <taxon>eudicotyledons</taxon>
        <taxon>Gunneridae</taxon>
        <taxon>Pentapetalae</taxon>
        <taxon>asterids</taxon>
        <taxon>campanulids</taxon>
        <taxon>Asterales</taxon>
        <taxon>Asteraceae</taxon>
        <taxon>Carduoideae</taxon>
        <taxon>Cardueae</taxon>
        <taxon>Centaureinae</taxon>
        <taxon>Centaurea</taxon>
    </lineage>
</organism>
<evidence type="ECO:0000256" key="4">
    <source>
        <dbReference type="PROSITE-ProRule" id="PRU00325"/>
    </source>
</evidence>